<sequence>MVFLHTNSCDSLKSELSLLDLPPPPTVIKSSHWVQYKTISSLTDQAPIEFTIPGNCEYLDLAETMLSLRVNITPKKPLEKGASEPVFGPVVLSKVPAYTGRGKKRNPEQWPAWSVDR</sequence>
<dbReference type="OrthoDB" id="5979489at2759"/>
<proteinExistence type="predicted"/>
<evidence type="ECO:0000256" key="1">
    <source>
        <dbReference type="SAM" id="MobiDB-lite"/>
    </source>
</evidence>
<dbReference type="AlphaFoldDB" id="A0A232EFL7"/>
<dbReference type="EMBL" id="NNAY01005006">
    <property type="protein sequence ID" value="OXU17118.1"/>
    <property type="molecule type" value="Genomic_DNA"/>
</dbReference>
<name>A0A232EFL7_9HYME</name>
<feature type="region of interest" description="Disordered" evidence="1">
    <location>
        <begin position="98"/>
        <end position="117"/>
    </location>
</feature>
<dbReference type="Proteomes" id="UP000215335">
    <property type="component" value="Unassembled WGS sequence"/>
</dbReference>
<protein>
    <submittedName>
        <fullName evidence="2">Uncharacterized protein</fullName>
    </submittedName>
</protein>
<accession>A0A232EFL7</accession>
<dbReference type="STRING" id="543379.A0A232EFL7"/>
<reference evidence="2 3" key="1">
    <citation type="journal article" date="2017" name="Curr. Biol.">
        <title>The Evolution of Venom by Co-option of Single-Copy Genes.</title>
        <authorList>
            <person name="Martinson E.O."/>
            <person name="Mrinalini"/>
            <person name="Kelkar Y.D."/>
            <person name="Chang C.H."/>
            <person name="Werren J.H."/>
        </authorList>
    </citation>
    <scope>NUCLEOTIDE SEQUENCE [LARGE SCALE GENOMIC DNA]</scope>
    <source>
        <strain evidence="2 3">Alberta</strain>
        <tissue evidence="2">Whole body</tissue>
    </source>
</reference>
<evidence type="ECO:0000313" key="2">
    <source>
        <dbReference type="EMBL" id="OXU17118.1"/>
    </source>
</evidence>
<gene>
    <name evidence="2" type="ORF">TSAR_005202</name>
</gene>
<comment type="caution">
    <text evidence="2">The sequence shown here is derived from an EMBL/GenBank/DDBJ whole genome shotgun (WGS) entry which is preliminary data.</text>
</comment>
<organism evidence="2 3">
    <name type="scientific">Trichomalopsis sarcophagae</name>
    <dbReference type="NCBI Taxonomy" id="543379"/>
    <lineage>
        <taxon>Eukaryota</taxon>
        <taxon>Metazoa</taxon>
        <taxon>Ecdysozoa</taxon>
        <taxon>Arthropoda</taxon>
        <taxon>Hexapoda</taxon>
        <taxon>Insecta</taxon>
        <taxon>Pterygota</taxon>
        <taxon>Neoptera</taxon>
        <taxon>Endopterygota</taxon>
        <taxon>Hymenoptera</taxon>
        <taxon>Apocrita</taxon>
        <taxon>Proctotrupomorpha</taxon>
        <taxon>Chalcidoidea</taxon>
        <taxon>Pteromalidae</taxon>
        <taxon>Pteromalinae</taxon>
        <taxon>Trichomalopsis</taxon>
    </lineage>
</organism>
<keyword evidence="3" id="KW-1185">Reference proteome</keyword>
<evidence type="ECO:0000313" key="3">
    <source>
        <dbReference type="Proteomes" id="UP000215335"/>
    </source>
</evidence>